<dbReference type="EMBL" id="JAAALK010000283">
    <property type="protein sequence ID" value="KAG8070460.1"/>
    <property type="molecule type" value="Genomic_DNA"/>
</dbReference>
<name>A0A8J5S8B3_ZIZPA</name>
<organism evidence="2 3">
    <name type="scientific">Zizania palustris</name>
    <name type="common">Northern wild rice</name>
    <dbReference type="NCBI Taxonomy" id="103762"/>
    <lineage>
        <taxon>Eukaryota</taxon>
        <taxon>Viridiplantae</taxon>
        <taxon>Streptophyta</taxon>
        <taxon>Embryophyta</taxon>
        <taxon>Tracheophyta</taxon>
        <taxon>Spermatophyta</taxon>
        <taxon>Magnoliopsida</taxon>
        <taxon>Liliopsida</taxon>
        <taxon>Poales</taxon>
        <taxon>Poaceae</taxon>
        <taxon>BOP clade</taxon>
        <taxon>Oryzoideae</taxon>
        <taxon>Oryzeae</taxon>
        <taxon>Zizaniinae</taxon>
        <taxon>Zizania</taxon>
    </lineage>
</organism>
<evidence type="ECO:0000256" key="1">
    <source>
        <dbReference type="SAM" id="MobiDB-lite"/>
    </source>
</evidence>
<reference evidence="2" key="2">
    <citation type="submission" date="2021-02" db="EMBL/GenBank/DDBJ databases">
        <authorList>
            <person name="Kimball J.A."/>
            <person name="Haas M.W."/>
            <person name="Macchietto M."/>
            <person name="Kono T."/>
            <person name="Duquette J."/>
            <person name="Shao M."/>
        </authorList>
    </citation>
    <scope>NUCLEOTIDE SEQUENCE</scope>
    <source>
        <tissue evidence="2">Fresh leaf tissue</tissue>
    </source>
</reference>
<protein>
    <submittedName>
        <fullName evidence="2">Uncharacterized protein</fullName>
    </submittedName>
</protein>
<feature type="region of interest" description="Disordered" evidence="1">
    <location>
        <begin position="1"/>
        <end position="66"/>
    </location>
</feature>
<feature type="compositionally biased region" description="Basic and acidic residues" evidence="1">
    <location>
        <begin position="1"/>
        <end position="21"/>
    </location>
</feature>
<gene>
    <name evidence="2" type="ORF">GUJ93_ZPchr0006g43014</name>
</gene>
<accession>A0A8J5S8B3</accession>
<evidence type="ECO:0000313" key="2">
    <source>
        <dbReference type="EMBL" id="KAG8070460.1"/>
    </source>
</evidence>
<evidence type="ECO:0000313" key="3">
    <source>
        <dbReference type="Proteomes" id="UP000729402"/>
    </source>
</evidence>
<keyword evidence="3" id="KW-1185">Reference proteome</keyword>
<reference evidence="2" key="1">
    <citation type="journal article" date="2021" name="bioRxiv">
        <title>Whole Genome Assembly and Annotation of Northern Wild Rice, Zizania palustris L., Supports a Whole Genome Duplication in the Zizania Genus.</title>
        <authorList>
            <person name="Haas M."/>
            <person name="Kono T."/>
            <person name="Macchietto M."/>
            <person name="Millas R."/>
            <person name="McGilp L."/>
            <person name="Shao M."/>
            <person name="Duquette J."/>
            <person name="Hirsch C.N."/>
            <person name="Kimball J."/>
        </authorList>
    </citation>
    <scope>NUCLEOTIDE SEQUENCE</scope>
    <source>
        <tissue evidence="2">Fresh leaf tissue</tissue>
    </source>
</reference>
<feature type="compositionally biased region" description="Basic and acidic residues" evidence="1">
    <location>
        <begin position="30"/>
        <end position="40"/>
    </location>
</feature>
<proteinExistence type="predicted"/>
<feature type="compositionally biased region" description="Basic and acidic residues" evidence="1">
    <location>
        <begin position="48"/>
        <end position="65"/>
    </location>
</feature>
<dbReference type="Proteomes" id="UP000729402">
    <property type="component" value="Unassembled WGS sequence"/>
</dbReference>
<sequence length="113" mass="12620">MSVGGDGERDCRSGLRTEAGLERGAAADGRLVEDRARIDRPPNQLADNGDRPSRGSVRRAKEGSRRLPARATFSGIYWLRFWTQLQHDDTTKELMRQTRSLLEIIALDIANLG</sequence>
<dbReference type="AlphaFoldDB" id="A0A8J5S8B3"/>
<comment type="caution">
    <text evidence="2">The sequence shown here is derived from an EMBL/GenBank/DDBJ whole genome shotgun (WGS) entry which is preliminary data.</text>
</comment>